<evidence type="ECO:0000256" key="2">
    <source>
        <dbReference type="ARBA" id="ARBA00022801"/>
    </source>
</evidence>
<dbReference type="InterPro" id="IPR050226">
    <property type="entry name" value="NagZ_Beta-hexosaminidase"/>
</dbReference>
<dbReference type="InterPro" id="IPR017853">
    <property type="entry name" value="GH"/>
</dbReference>
<proteinExistence type="inferred from homology"/>
<dbReference type="Proteomes" id="UP001431209">
    <property type="component" value="Unassembled WGS sequence"/>
</dbReference>
<sequence length="352" mass="38869">MAIASDPPTMFDFHGLSIEDRIAQMLLFGWQKDEASDNYSYNSHLKYIVEDLHVGGVIIMKRNAKSKNQLHEVIENIQNHRKEGSPPLFISVDQEGGRVSALEQAQFSPIPSALHIGKQGDTKSAFDIATAVSSELQSVGINWNFAPVLDVNNNPDNPVIGDRSYGDDPDKVAEMGIATLKGYQHSNKVLACGKHFPGHGDTNVDSHLGLPIINHDLSRLQKIELVPFKKAIDHGLQAIMTSHILFTQLDKTLPATVSKSIITNLLRQQLRFDGVVITDCMEMKGLADTVDLSEAAVLAVLAGVDILLCCHTLSTQQQIYNSLIKAVQNGRITEERIDESLSRIYKLKKWLA</sequence>
<dbReference type="GO" id="GO:0009254">
    <property type="term" value="P:peptidoglycan turnover"/>
    <property type="evidence" value="ECO:0007669"/>
    <property type="project" value="TreeGrafter"/>
</dbReference>
<organism evidence="5 6">
    <name type="scientific">Acrasis kona</name>
    <dbReference type="NCBI Taxonomy" id="1008807"/>
    <lineage>
        <taxon>Eukaryota</taxon>
        <taxon>Discoba</taxon>
        <taxon>Heterolobosea</taxon>
        <taxon>Tetramitia</taxon>
        <taxon>Eutetramitia</taxon>
        <taxon>Acrasidae</taxon>
        <taxon>Acrasis</taxon>
    </lineage>
</organism>
<dbReference type="GO" id="GO:0005975">
    <property type="term" value="P:carbohydrate metabolic process"/>
    <property type="evidence" value="ECO:0007669"/>
    <property type="project" value="InterPro"/>
</dbReference>
<dbReference type="Gene3D" id="3.20.20.300">
    <property type="entry name" value="Glycoside hydrolase, family 3, N-terminal domain"/>
    <property type="match status" value="1"/>
</dbReference>
<dbReference type="Pfam" id="PF00933">
    <property type="entry name" value="Glyco_hydro_3"/>
    <property type="match status" value="1"/>
</dbReference>
<evidence type="ECO:0000313" key="6">
    <source>
        <dbReference type="Proteomes" id="UP001431209"/>
    </source>
</evidence>
<evidence type="ECO:0000313" key="5">
    <source>
        <dbReference type="EMBL" id="KAL0490863.1"/>
    </source>
</evidence>
<accession>A0AAW2ZLX7</accession>
<feature type="domain" description="Glycoside hydrolase family 3 N-terminal" evidence="4">
    <location>
        <begin position="18"/>
        <end position="346"/>
    </location>
</feature>
<dbReference type="NCBIfam" id="NF003740">
    <property type="entry name" value="PRK05337.1"/>
    <property type="match status" value="1"/>
</dbReference>
<dbReference type="InterPro" id="IPR036962">
    <property type="entry name" value="Glyco_hydro_3_N_sf"/>
</dbReference>
<evidence type="ECO:0000259" key="4">
    <source>
        <dbReference type="Pfam" id="PF00933"/>
    </source>
</evidence>
<keyword evidence="6" id="KW-1185">Reference proteome</keyword>
<dbReference type="InterPro" id="IPR001764">
    <property type="entry name" value="Glyco_hydro_3_N"/>
</dbReference>
<keyword evidence="3" id="KW-0326">Glycosidase</keyword>
<name>A0AAW2ZLX7_9EUKA</name>
<keyword evidence="2" id="KW-0378">Hydrolase</keyword>
<dbReference type="GO" id="GO:0004553">
    <property type="term" value="F:hydrolase activity, hydrolyzing O-glycosyl compounds"/>
    <property type="evidence" value="ECO:0007669"/>
    <property type="project" value="InterPro"/>
</dbReference>
<dbReference type="PANTHER" id="PTHR30480">
    <property type="entry name" value="BETA-HEXOSAMINIDASE-RELATED"/>
    <property type="match status" value="1"/>
</dbReference>
<dbReference type="EMBL" id="JAOPGA020001726">
    <property type="protein sequence ID" value="KAL0490863.1"/>
    <property type="molecule type" value="Genomic_DNA"/>
</dbReference>
<evidence type="ECO:0000256" key="1">
    <source>
        <dbReference type="ARBA" id="ARBA00005336"/>
    </source>
</evidence>
<evidence type="ECO:0000256" key="3">
    <source>
        <dbReference type="ARBA" id="ARBA00023295"/>
    </source>
</evidence>
<comment type="caution">
    <text evidence="5">The sequence shown here is derived from an EMBL/GenBank/DDBJ whole genome shotgun (WGS) entry which is preliminary data.</text>
</comment>
<dbReference type="PANTHER" id="PTHR30480:SF16">
    <property type="entry name" value="GLYCOSIDE HYDROLASE FAMILY 3 DOMAIN PROTEIN"/>
    <property type="match status" value="1"/>
</dbReference>
<reference evidence="5 6" key="1">
    <citation type="submission" date="2024-03" db="EMBL/GenBank/DDBJ databases">
        <title>The Acrasis kona genome and developmental transcriptomes reveal deep origins of eukaryotic multicellular pathways.</title>
        <authorList>
            <person name="Sheikh S."/>
            <person name="Fu C.-J."/>
            <person name="Brown M.W."/>
            <person name="Baldauf S.L."/>
        </authorList>
    </citation>
    <scope>NUCLEOTIDE SEQUENCE [LARGE SCALE GENOMIC DNA]</scope>
    <source>
        <strain evidence="5 6">ATCC MYA-3509</strain>
    </source>
</reference>
<comment type="similarity">
    <text evidence="1">Belongs to the glycosyl hydrolase 3 family.</text>
</comment>
<dbReference type="SUPFAM" id="SSF51445">
    <property type="entry name" value="(Trans)glycosidases"/>
    <property type="match status" value="1"/>
</dbReference>
<dbReference type="AlphaFoldDB" id="A0AAW2ZLX7"/>
<gene>
    <name evidence="5" type="ORF">AKO1_002601</name>
</gene>
<protein>
    <submittedName>
        <fullName evidence="5">Beta-glucosidase</fullName>
    </submittedName>
</protein>